<comment type="caution">
    <text evidence="1">The sequence shown here is derived from an EMBL/GenBank/DDBJ whole genome shotgun (WGS) entry which is preliminary data.</text>
</comment>
<dbReference type="InterPro" id="IPR006311">
    <property type="entry name" value="TAT_signal"/>
</dbReference>
<evidence type="ECO:0008006" key="3">
    <source>
        <dbReference type="Google" id="ProtNLM"/>
    </source>
</evidence>
<sequence length="167" mass="16279">MSGLLPAPPAAGTFTRRSLLIATLAGTALVSTGCTGSPGDVTDAVTPAQVDRLAAQVRVQEEVVAGYDQALSSAPDLAAALTPLAAQALAQLDRLRAAAPGDTATTSAAASGTAAPTDPAEARLWLRGVVAAAAAAHAEACPEFTGGRAALLGSIAAGLRGQDGLLA</sequence>
<name>A0A098Y4F0_9ACTN</name>
<accession>A0A098Y4F0</accession>
<evidence type="ECO:0000313" key="2">
    <source>
        <dbReference type="Proteomes" id="UP000029713"/>
    </source>
</evidence>
<evidence type="ECO:0000313" key="1">
    <source>
        <dbReference type="EMBL" id="KGH45285.1"/>
    </source>
</evidence>
<protein>
    <recommendedName>
        <fullName evidence="3">DUF4439 domain-containing protein</fullName>
    </recommendedName>
</protein>
<organism evidence="1 2">
    <name type="scientific">Modestobacter caceresii</name>
    <dbReference type="NCBI Taxonomy" id="1522368"/>
    <lineage>
        <taxon>Bacteria</taxon>
        <taxon>Bacillati</taxon>
        <taxon>Actinomycetota</taxon>
        <taxon>Actinomycetes</taxon>
        <taxon>Geodermatophilales</taxon>
        <taxon>Geodermatophilaceae</taxon>
        <taxon>Modestobacter</taxon>
    </lineage>
</organism>
<dbReference type="AlphaFoldDB" id="A0A098Y4F0"/>
<dbReference type="Proteomes" id="UP000029713">
    <property type="component" value="Unassembled WGS sequence"/>
</dbReference>
<proteinExistence type="predicted"/>
<dbReference type="PROSITE" id="PS51318">
    <property type="entry name" value="TAT"/>
    <property type="match status" value="1"/>
</dbReference>
<reference evidence="1 2" key="1">
    <citation type="submission" date="2014-07" db="EMBL/GenBank/DDBJ databases">
        <title>Biosystematic studies on Modestobacter strains isolated from extreme hyper-arid desert soil and from historic building.</title>
        <authorList>
            <person name="Bukarasam K."/>
            <person name="Bull A."/>
            <person name="Girard G."/>
            <person name="van Wezel G."/>
            <person name="Goodfellow M."/>
        </authorList>
    </citation>
    <scope>NUCLEOTIDE SEQUENCE [LARGE SCALE GENOMIC DNA]</scope>
    <source>
        <strain evidence="1 2">KNN45-2b</strain>
    </source>
</reference>
<gene>
    <name evidence="1" type="ORF">IN07_18200</name>
</gene>
<dbReference type="EMBL" id="JPMX01000082">
    <property type="protein sequence ID" value="KGH45285.1"/>
    <property type="molecule type" value="Genomic_DNA"/>
</dbReference>
<dbReference type="OrthoDB" id="5198808at2"/>
<keyword evidence="2" id="KW-1185">Reference proteome</keyword>
<dbReference type="RefSeq" id="WP_036338083.1">
    <property type="nucleotide sequence ID" value="NZ_JPMX01000082.1"/>
</dbReference>